<evidence type="ECO:0000256" key="3">
    <source>
        <dbReference type="ARBA" id="ARBA00022475"/>
    </source>
</evidence>
<dbReference type="SUPFAM" id="SSF54523">
    <property type="entry name" value="Pili subunits"/>
    <property type="match status" value="1"/>
</dbReference>
<dbReference type="Gene3D" id="3.55.40.10">
    <property type="entry name" value="minor pseudopilin epsh domain"/>
    <property type="match status" value="1"/>
</dbReference>
<keyword evidence="6" id="KW-0812">Transmembrane</keyword>
<dbReference type="GO" id="GO:0015627">
    <property type="term" value="C:type II protein secretion system complex"/>
    <property type="evidence" value="ECO:0007669"/>
    <property type="project" value="InterPro"/>
</dbReference>
<dbReference type="AlphaFoldDB" id="A0A7Y7YBW8"/>
<keyword evidence="8" id="KW-0472">Membrane</keyword>
<organism evidence="12 13">
    <name type="scientific">Pseudomonas gingeri</name>
    <dbReference type="NCBI Taxonomy" id="117681"/>
    <lineage>
        <taxon>Bacteria</taxon>
        <taxon>Pseudomonadati</taxon>
        <taxon>Pseudomonadota</taxon>
        <taxon>Gammaproteobacteria</taxon>
        <taxon>Pseudomonadales</taxon>
        <taxon>Pseudomonadaceae</taxon>
        <taxon>Pseudomonas</taxon>
    </lineage>
</organism>
<evidence type="ECO:0000313" key="13">
    <source>
        <dbReference type="Proteomes" id="UP000520592"/>
    </source>
</evidence>
<evidence type="ECO:0000256" key="10">
    <source>
        <dbReference type="ARBA" id="ARBA00030775"/>
    </source>
</evidence>
<dbReference type="Proteomes" id="UP000520592">
    <property type="component" value="Unassembled WGS sequence"/>
</dbReference>
<keyword evidence="3" id="KW-1003">Cell membrane</keyword>
<evidence type="ECO:0000259" key="11">
    <source>
        <dbReference type="Pfam" id="PF12019"/>
    </source>
</evidence>
<accession>A0A7Y7YBW8</accession>
<dbReference type="InterPro" id="IPR022346">
    <property type="entry name" value="T2SS_GspH"/>
</dbReference>
<evidence type="ECO:0000313" key="12">
    <source>
        <dbReference type="EMBL" id="NWC33432.1"/>
    </source>
</evidence>
<reference evidence="12 13" key="1">
    <citation type="submission" date="2020-04" db="EMBL/GenBank/DDBJ databases">
        <title>Molecular characterization of pseudomonads from Agaricus bisporus reveal novel blotch 2 pathogens in Western Europe.</title>
        <authorList>
            <person name="Taparia T."/>
            <person name="Krijger M."/>
            <person name="Haynes E."/>
            <person name="Elpinstone J.G."/>
            <person name="Noble R."/>
            <person name="Van Der Wolf J."/>
        </authorList>
    </citation>
    <scope>NUCLEOTIDE SEQUENCE [LARGE SCALE GENOMIC DNA]</scope>
    <source>
        <strain evidence="12 13">IPO3737</strain>
    </source>
</reference>
<evidence type="ECO:0000256" key="2">
    <source>
        <dbReference type="ARBA" id="ARBA00021549"/>
    </source>
</evidence>
<dbReference type="GO" id="GO:0005886">
    <property type="term" value="C:plasma membrane"/>
    <property type="evidence" value="ECO:0007669"/>
    <property type="project" value="UniProtKB-SubCell"/>
</dbReference>
<evidence type="ECO:0000256" key="1">
    <source>
        <dbReference type="ARBA" id="ARBA00004377"/>
    </source>
</evidence>
<keyword evidence="7" id="KW-1133">Transmembrane helix</keyword>
<protein>
    <recommendedName>
        <fullName evidence="2">Type II secretion system protein H</fullName>
    </recommendedName>
    <alternativeName>
        <fullName evidence="10">General secretion pathway protein H</fullName>
    </alternativeName>
</protein>
<dbReference type="InterPro" id="IPR045584">
    <property type="entry name" value="Pilin-like"/>
</dbReference>
<comment type="similarity">
    <text evidence="9">Belongs to the GSP H family.</text>
</comment>
<dbReference type="RefSeq" id="WP_177055240.1">
    <property type="nucleotide sequence ID" value="NZ_JACAPS010000001.1"/>
</dbReference>
<comment type="subcellular location">
    <subcellularLocation>
        <location evidence="1">Cell inner membrane</location>
        <topology evidence="1">Single-pass membrane protein</topology>
    </subcellularLocation>
</comment>
<proteinExistence type="inferred from homology"/>
<keyword evidence="5" id="KW-0997">Cell inner membrane</keyword>
<sequence length="179" mass="19477">MHQRGLSLVELLVVLVTITVLMKFAGPSLSDLIASQRHQTSAEQLAKGLQTARTEAILRSQNVIIHAINDDWSQGWRIILDLSGQGPEDLNNPTLIERQDSSHGPIVGNQHVKRFVRFSSIGVPTNEGVAGGTLHICARQHPISHHRVVLARTGRIRLEAGDKQEALCGAPGSEQRANA</sequence>
<dbReference type="Pfam" id="PF12019">
    <property type="entry name" value="GspH"/>
    <property type="match status" value="1"/>
</dbReference>
<dbReference type="GO" id="GO:0015628">
    <property type="term" value="P:protein secretion by the type II secretion system"/>
    <property type="evidence" value="ECO:0007669"/>
    <property type="project" value="InterPro"/>
</dbReference>
<comment type="caution">
    <text evidence="12">The sequence shown here is derived from an EMBL/GenBank/DDBJ whole genome shotgun (WGS) entry which is preliminary data.</text>
</comment>
<gene>
    <name evidence="12" type="ORF">HX876_13610</name>
</gene>
<evidence type="ECO:0000256" key="7">
    <source>
        <dbReference type="ARBA" id="ARBA00022989"/>
    </source>
</evidence>
<evidence type="ECO:0000256" key="8">
    <source>
        <dbReference type="ARBA" id="ARBA00023136"/>
    </source>
</evidence>
<name>A0A7Y7YBW8_9PSED</name>
<evidence type="ECO:0000256" key="6">
    <source>
        <dbReference type="ARBA" id="ARBA00022692"/>
    </source>
</evidence>
<keyword evidence="4" id="KW-0488">Methylation</keyword>
<feature type="domain" description="General secretion pathway GspH" evidence="11">
    <location>
        <begin position="42"/>
        <end position="154"/>
    </location>
</feature>
<evidence type="ECO:0000256" key="4">
    <source>
        <dbReference type="ARBA" id="ARBA00022481"/>
    </source>
</evidence>
<evidence type="ECO:0000256" key="9">
    <source>
        <dbReference type="ARBA" id="ARBA00025772"/>
    </source>
</evidence>
<dbReference type="EMBL" id="JACAQD010000014">
    <property type="protein sequence ID" value="NWC33432.1"/>
    <property type="molecule type" value="Genomic_DNA"/>
</dbReference>
<evidence type="ECO:0000256" key="5">
    <source>
        <dbReference type="ARBA" id="ARBA00022519"/>
    </source>
</evidence>